<evidence type="ECO:0000313" key="3">
    <source>
        <dbReference type="Proteomes" id="UP000789803"/>
    </source>
</evidence>
<keyword evidence="3" id="KW-1185">Reference proteome</keyword>
<evidence type="ECO:0000256" key="1">
    <source>
        <dbReference type="SAM" id="MobiDB-lite"/>
    </source>
</evidence>
<accession>A0ABN7K4G5</accession>
<dbReference type="Gene3D" id="3.20.20.370">
    <property type="entry name" value="Glycoside hydrolase/deacetylase"/>
    <property type="match status" value="1"/>
</dbReference>
<evidence type="ECO:0000313" key="2">
    <source>
        <dbReference type="EMBL" id="CAD7287433.1"/>
    </source>
</evidence>
<reference evidence="2 3" key="1">
    <citation type="submission" date="2020-11" db="EMBL/GenBank/DDBJ databases">
        <authorList>
            <person name="Peeters C."/>
        </authorList>
    </citation>
    <scope>NUCLEOTIDE SEQUENCE [LARGE SCALE GENOMIC DNA]</scope>
    <source>
        <strain evidence="2 3">LMG 7974</strain>
    </source>
</reference>
<comment type="caution">
    <text evidence="2">The sequence shown here is derived from an EMBL/GenBank/DDBJ whole genome shotgun (WGS) entry which is preliminary data.</text>
</comment>
<protein>
    <recommendedName>
        <fullName evidence="4">Divergent polysaccharide deacetylase family protein</fullName>
    </recommendedName>
</protein>
<dbReference type="InterPro" id="IPR006837">
    <property type="entry name" value="Divergent_DAC"/>
</dbReference>
<dbReference type="RefSeq" id="WP_229932130.1">
    <property type="nucleotide sequence ID" value="NZ_CAJHOF010000002.1"/>
</dbReference>
<evidence type="ECO:0008006" key="4">
    <source>
        <dbReference type="Google" id="ProtNLM"/>
    </source>
</evidence>
<feature type="region of interest" description="Disordered" evidence="1">
    <location>
        <begin position="135"/>
        <end position="191"/>
    </location>
</feature>
<proteinExistence type="predicted"/>
<dbReference type="PANTHER" id="PTHR30105">
    <property type="entry name" value="UNCHARACTERIZED YIBQ-RELATED"/>
    <property type="match status" value="1"/>
</dbReference>
<dbReference type="PANTHER" id="PTHR30105:SF2">
    <property type="entry name" value="DIVERGENT POLYSACCHARIDE DEACETYLASE SUPERFAMILY"/>
    <property type="match status" value="1"/>
</dbReference>
<feature type="compositionally biased region" description="Basic and acidic residues" evidence="1">
    <location>
        <begin position="81"/>
        <end position="91"/>
    </location>
</feature>
<dbReference type="EMBL" id="CAJHOF010000002">
    <property type="protein sequence ID" value="CAD7287433.1"/>
    <property type="molecule type" value="Genomic_DNA"/>
</dbReference>
<dbReference type="InterPro" id="IPR011330">
    <property type="entry name" value="Glyco_hydro/deAcase_b/a-brl"/>
</dbReference>
<name>A0ABN7K4G5_9BACT</name>
<dbReference type="Pfam" id="PF04748">
    <property type="entry name" value="Polysacc_deac_2"/>
    <property type="match status" value="1"/>
</dbReference>
<feature type="region of interest" description="Disordered" evidence="1">
    <location>
        <begin position="68"/>
        <end position="116"/>
    </location>
</feature>
<dbReference type="Proteomes" id="UP000789803">
    <property type="component" value="Unassembled WGS sequence"/>
</dbReference>
<organism evidence="2 3">
    <name type="scientific">Campylobacter majalis</name>
    <dbReference type="NCBI Taxonomy" id="2790656"/>
    <lineage>
        <taxon>Bacteria</taxon>
        <taxon>Pseudomonadati</taxon>
        <taxon>Campylobacterota</taxon>
        <taxon>Epsilonproteobacteria</taxon>
        <taxon>Campylobacterales</taxon>
        <taxon>Campylobacteraceae</taxon>
        <taxon>Campylobacter</taxon>
    </lineage>
</organism>
<feature type="compositionally biased region" description="Basic and acidic residues" evidence="1">
    <location>
        <begin position="159"/>
        <end position="186"/>
    </location>
</feature>
<sequence>MLSFSHFYSVTPKQNETIIVNENIQKLSQNETKSENNKQNFKKNISFSKDENLTKIFTDPKNKDETVALSTQTQNKQQKTQSDKNVQKEQTKIIYKSQQNPEKSKQELKIPEIKKEQISPSKDKIIIADTNVSKKPKFENNNTNKTEQENIIKPTITQEKQDSNISKEKPKQNQKESKKDSKQQKKDIKKHIKGEKPKLVIIIDDVATKEHVKMIQKTGLKLTPSFFPKTTASPNTPSLARDFQFYMIHLPLQAKFDKNPMPTTIKTDESYDSIDKKISQIKQDFKNVKYINNHTGSKFTSNQTAMDRLYKALNKYGFIFVDSRTSADTQVPIIAKKYNNPYISRDIFLDDSNELQNIKAQLDNAIAKAKKYGYAIAIAHPRKNTMQIINQNKDHIIKNVDVVYLNEIIKYYE</sequence>
<dbReference type="SUPFAM" id="SSF88713">
    <property type="entry name" value="Glycoside hydrolase/deacetylase"/>
    <property type="match status" value="1"/>
</dbReference>
<dbReference type="CDD" id="cd10936">
    <property type="entry name" value="CE4_DAC2"/>
    <property type="match status" value="1"/>
</dbReference>
<feature type="compositionally biased region" description="Basic and acidic residues" evidence="1">
    <location>
        <begin position="102"/>
        <end position="116"/>
    </location>
</feature>
<gene>
    <name evidence="2" type="ORF">LMG7974_00312</name>
</gene>
<feature type="compositionally biased region" description="Low complexity" evidence="1">
    <location>
        <begin position="70"/>
        <end position="80"/>
    </location>
</feature>